<geneLocation type="plasmid" evidence="1 2">
    <name>unnamed2</name>
</geneLocation>
<name>A0AAU7P0N0_9GAMM</name>
<dbReference type="Proteomes" id="UP001225378">
    <property type="component" value="Plasmid unnamed2"/>
</dbReference>
<sequence>MGLNINFQNSNDAQTFQFEPELINAPLLSLNGTSIEDWPDKLYSQFRQQSQYASMISEAENLMQEHHALIDAGKAILDFHDQLEAISRGLDIGLFMLNGNDDSALKFLFKTYQAFIAPGLKLARSENISDSFHQNRARNPVL</sequence>
<proteinExistence type="predicted"/>
<evidence type="ECO:0000313" key="2">
    <source>
        <dbReference type="Proteomes" id="UP001225378"/>
    </source>
</evidence>
<keyword evidence="2" id="KW-1185">Reference proteome</keyword>
<gene>
    <name evidence="1" type="ORF">Q9L42_021085</name>
</gene>
<accession>A0AAU7P0N0</accession>
<protein>
    <submittedName>
        <fullName evidence="1">Uncharacterized protein</fullName>
    </submittedName>
</protein>
<dbReference type="AlphaFoldDB" id="A0AAU7P0N0"/>
<keyword evidence="1" id="KW-0614">Plasmid</keyword>
<dbReference type="RefSeq" id="WP_305910399.1">
    <property type="nucleotide sequence ID" value="NZ_CP157744.1"/>
</dbReference>
<evidence type="ECO:0000313" key="1">
    <source>
        <dbReference type="EMBL" id="XBS22804.1"/>
    </source>
</evidence>
<dbReference type="KEGG" id="mech:Q9L42_021085"/>
<organism evidence="1 2">
    <name type="scientific">Methylomarinum roseum</name>
    <dbReference type="NCBI Taxonomy" id="3067653"/>
    <lineage>
        <taxon>Bacteria</taxon>
        <taxon>Pseudomonadati</taxon>
        <taxon>Pseudomonadota</taxon>
        <taxon>Gammaproteobacteria</taxon>
        <taxon>Methylococcales</taxon>
        <taxon>Methylococcaceae</taxon>
        <taxon>Methylomarinum</taxon>
    </lineage>
</organism>
<dbReference type="EMBL" id="CP157744">
    <property type="protein sequence ID" value="XBS22804.1"/>
    <property type="molecule type" value="Genomic_DNA"/>
</dbReference>
<reference evidence="1 2" key="1">
    <citation type="journal article" date="2024" name="Microbiology">
        <title>Methylomarinum rosea sp. nov., a novel halophilic methanotrophic bacterium from the hypersaline Lake Elton.</title>
        <authorList>
            <person name="Suleimanov R.Z."/>
            <person name="Oshkin I.Y."/>
            <person name="Danilova O.V."/>
            <person name="Suzina N.E."/>
            <person name="Dedysh S.N."/>
        </authorList>
    </citation>
    <scope>NUCLEOTIDE SEQUENCE [LARGE SCALE GENOMIC DNA]</scope>
    <source>
        <strain evidence="1 2">Ch1-1</strain>
        <plasmid evidence="2">unnamed2</plasmid>
    </source>
</reference>